<dbReference type="Proteomes" id="UP000264006">
    <property type="component" value="Chromosome"/>
</dbReference>
<dbReference type="AlphaFoldDB" id="A0A346Y4C0"/>
<gene>
    <name evidence="2" type="ORF">DVS28_a4656</name>
</gene>
<accession>A0A346Y4C0</accession>
<dbReference type="InterPro" id="IPR029058">
    <property type="entry name" value="AB_hydrolase_fold"/>
</dbReference>
<evidence type="ECO:0000313" key="2">
    <source>
        <dbReference type="EMBL" id="AXV09317.1"/>
    </source>
</evidence>
<dbReference type="InterPro" id="IPR000073">
    <property type="entry name" value="AB_hydrolase_1"/>
</dbReference>
<dbReference type="EMBL" id="CP031165">
    <property type="protein sequence ID" value="AXV09317.1"/>
    <property type="molecule type" value="Genomic_DNA"/>
</dbReference>
<dbReference type="SUPFAM" id="SSF53474">
    <property type="entry name" value="alpha/beta-Hydrolases"/>
    <property type="match status" value="1"/>
</dbReference>
<reference evidence="2 3" key="1">
    <citation type="submission" date="2018-09" db="EMBL/GenBank/DDBJ databases">
        <title>Complete genome sequence of Euzebya sp. DY32-46 isolated from seawater of Pacific Ocean.</title>
        <authorList>
            <person name="Xu L."/>
            <person name="Wu Y.-H."/>
            <person name="Xu X.-W."/>
        </authorList>
    </citation>
    <scope>NUCLEOTIDE SEQUENCE [LARGE SCALE GENOMIC DNA]</scope>
    <source>
        <strain evidence="2 3">DY32-46</strain>
    </source>
</reference>
<dbReference type="Pfam" id="PF12697">
    <property type="entry name" value="Abhydrolase_6"/>
    <property type="match status" value="1"/>
</dbReference>
<proteinExistence type="predicted"/>
<dbReference type="KEGG" id="euz:DVS28_a4656"/>
<dbReference type="Gene3D" id="3.40.50.1820">
    <property type="entry name" value="alpha/beta hydrolase"/>
    <property type="match status" value="1"/>
</dbReference>
<protein>
    <recommendedName>
        <fullName evidence="1">AB hydrolase-1 domain-containing protein</fullName>
    </recommendedName>
</protein>
<feature type="domain" description="AB hydrolase-1" evidence="1">
    <location>
        <begin position="160"/>
        <end position="400"/>
    </location>
</feature>
<name>A0A346Y4C0_9ACTN</name>
<evidence type="ECO:0000259" key="1">
    <source>
        <dbReference type="Pfam" id="PF12697"/>
    </source>
</evidence>
<sequence>MEPTTTNLPATTGHDALDGLADLLPQVWQDVVVDTIREVHRAVADRAFRVVPGSQPIKVVHDGVADAVYGTLRMAGTGAKTALRAVVRAGATTRDPAMLERSRGWRSSVAILNGVLGDLLDEQRNPLAIQMAPRVGGRDVRMSREGLAAAYPEATGRVAVFVHGLVENEESWQFRAAERGGTYPELLARAGITPVLVRFNTGKHISDNALEMADLLDRLVDRWPVPVEEMLLVGHSMGGLVLRGAADIGAASGLGWTGLVRNVVLLGTPNEGAVLEKVANAGAWMLATVPEMAPFGAILKRRSAGIKDLRHGYVRAADWAEQDPDGRRSRTASDTEPWEGVTIHNIGATITHDHTHPMGHALGDLLVRWDSARADGRPWARSASVTHVGGTDHFGLLNHPVVSDLLADLTMGRPPTT</sequence>
<organism evidence="2 3">
    <name type="scientific">Euzebya pacifica</name>
    <dbReference type="NCBI Taxonomy" id="1608957"/>
    <lineage>
        <taxon>Bacteria</taxon>
        <taxon>Bacillati</taxon>
        <taxon>Actinomycetota</taxon>
        <taxon>Nitriliruptoria</taxon>
        <taxon>Euzebyales</taxon>
    </lineage>
</organism>
<evidence type="ECO:0000313" key="3">
    <source>
        <dbReference type="Proteomes" id="UP000264006"/>
    </source>
</evidence>
<keyword evidence="3" id="KW-1185">Reference proteome</keyword>